<proteinExistence type="predicted"/>
<dbReference type="AlphaFoldDB" id="A0ABD5XR94"/>
<organism evidence="2 3">
    <name type="scientific">Halobaculum litoreum</name>
    <dbReference type="NCBI Taxonomy" id="3031998"/>
    <lineage>
        <taxon>Archaea</taxon>
        <taxon>Methanobacteriati</taxon>
        <taxon>Methanobacteriota</taxon>
        <taxon>Stenosarchaea group</taxon>
        <taxon>Halobacteria</taxon>
        <taxon>Halobacteriales</taxon>
        <taxon>Haloferacaceae</taxon>
        <taxon>Halobaculum</taxon>
    </lineage>
</organism>
<gene>
    <name evidence="2" type="ORF">ACFQRB_16410</name>
</gene>
<reference evidence="2 3" key="1">
    <citation type="journal article" date="2019" name="Int. J. Syst. Evol. Microbiol.">
        <title>The Global Catalogue of Microorganisms (GCM) 10K type strain sequencing project: providing services to taxonomists for standard genome sequencing and annotation.</title>
        <authorList>
            <consortium name="The Broad Institute Genomics Platform"/>
            <consortium name="The Broad Institute Genome Sequencing Center for Infectious Disease"/>
            <person name="Wu L."/>
            <person name="Ma J."/>
        </authorList>
    </citation>
    <scope>NUCLEOTIDE SEQUENCE [LARGE SCALE GENOMIC DNA]</scope>
    <source>
        <strain evidence="2 3">DT92</strain>
    </source>
</reference>
<feature type="domain" description="DUF7344" evidence="1">
    <location>
        <begin position="12"/>
        <end position="44"/>
    </location>
</feature>
<evidence type="ECO:0000313" key="3">
    <source>
        <dbReference type="Proteomes" id="UP001596368"/>
    </source>
</evidence>
<keyword evidence="3" id="KW-1185">Reference proteome</keyword>
<sequence length="53" mass="5784">MERRDGCATDGGDERTVAITLHHIHLPKLDAAGLITYDHDANEVVETPTDEAI</sequence>
<dbReference type="EMBL" id="JBHSZG010000002">
    <property type="protein sequence ID" value="MFC7137603.1"/>
    <property type="molecule type" value="Genomic_DNA"/>
</dbReference>
<protein>
    <recommendedName>
        <fullName evidence="1">DUF7344 domain-containing protein</fullName>
    </recommendedName>
</protein>
<dbReference type="InterPro" id="IPR055768">
    <property type="entry name" value="DUF7344"/>
</dbReference>
<evidence type="ECO:0000313" key="2">
    <source>
        <dbReference type="EMBL" id="MFC7137603.1"/>
    </source>
</evidence>
<dbReference type="Proteomes" id="UP001596368">
    <property type="component" value="Unassembled WGS sequence"/>
</dbReference>
<comment type="caution">
    <text evidence="2">The sequence shown here is derived from an EMBL/GenBank/DDBJ whole genome shotgun (WGS) entry which is preliminary data.</text>
</comment>
<evidence type="ECO:0000259" key="1">
    <source>
        <dbReference type="Pfam" id="PF24035"/>
    </source>
</evidence>
<accession>A0ABD5XR94</accession>
<dbReference type="Pfam" id="PF24035">
    <property type="entry name" value="DUF7344"/>
    <property type="match status" value="1"/>
</dbReference>
<name>A0ABD5XR94_9EURY</name>